<dbReference type="PROSITE" id="PS00491">
    <property type="entry name" value="PROLINE_PEPTIDASE"/>
    <property type="match status" value="1"/>
</dbReference>
<dbReference type="SUPFAM" id="SSF55920">
    <property type="entry name" value="Creatinase/aminopeptidase"/>
    <property type="match status" value="1"/>
</dbReference>
<evidence type="ECO:0000259" key="6">
    <source>
        <dbReference type="Pfam" id="PF00557"/>
    </source>
</evidence>
<dbReference type="InterPro" id="IPR050659">
    <property type="entry name" value="Peptidase_M24B"/>
</dbReference>
<keyword evidence="9" id="KW-1185">Reference proteome</keyword>
<sequence length="364" mass="41050">MDRIEKISNWLKNQGADCAFIHSKENVFYLTGFLTNPHERVMGVFLFPDEEPFFLCPNMEVEQARTAGWNHQIIGYGDHENPWHLVKIELEKRKLAIEAAAIETEEISYAHAEALKSVFSGAEFVSVDGKLKEERLVKDKREIEILREAAKLADYGVEVGVSAIKAGVSEMDVLAKIEFELKKKGIQDMSFSTMVLFGEKSSKPHGNPGLEQLKEGDFVLFDLGVVFEGYCSDITRTFAYKHMDEKQNDIYNTVLHAETSALKMCKPGVRIGDLDKKAREIIEESGYGDYFPHRLGHGLGISVHEYPSITHTNDLLLEKGMAFTIEPGIYLSEVGGVRIEDDILITNDGFETMTSYPKDQMIIK</sequence>
<dbReference type="EMBL" id="CP012600">
    <property type="protein sequence ID" value="ALC80868.1"/>
    <property type="molecule type" value="Genomic_DNA"/>
</dbReference>
<evidence type="ECO:0000256" key="4">
    <source>
        <dbReference type="ARBA" id="ARBA00022801"/>
    </source>
</evidence>
<comment type="similarity">
    <text evidence="2">Belongs to the peptidase M24B family.</text>
</comment>
<dbReference type="GO" id="GO:0046872">
    <property type="term" value="F:metal ion binding"/>
    <property type="evidence" value="ECO:0007669"/>
    <property type="project" value="UniProtKB-KW"/>
</dbReference>
<dbReference type="Proteomes" id="UP000067625">
    <property type="component" value="Chromosome"/>
</dbReference>
<dbReference type="GO" id="GO:0008235">
    <property type="term" value="F:metalloexopeptidase activity"/>
    <property type="evidence" value="ECO:0007669"/>
    <property type="project" value="UniProtKB-ARBA"/>
</dbReference>
<accession>A0A0M4FSC5</accession>
<dbReference type="RefSeq" id="WP_053602617.1">
    <property type="nucleotide sequence ID" value="NZ_CP012600.1"/>
</dbReference>
<dbReference type="PANTHER" id="PTHR46112:SF10">
    <property type="entry name" value="DIPEPTIDASE YKVY-RELATED"/>
    <property type="match status" value="1"/>
</dbReference>
<dbReference type="InterPro" id="IPR001714">
    <property type="entry name" value="Pept_M24_MAP"/>
</dbReference>
<feature type="domain" description="Creatinase N-terminal" evidence="7">
    <location>
        <begin position="3"/>
        <end position="137"/>
    </location>
</feature>
<reference evidence="8 9" key="2">
    <citation type="journal article" date="2016" name="Int. J. Syst. Evol. Microbiol.">
        <title>Bacillus gobiensis sp. nov., isolated from a soil sample.</title>
        <authorList>
            <person name="Liu B."/>
            <person name="Liu G.H."/>
            <person name="Cetin S."/>
            <person name="Schumann P."/>
            <person name="Pan Z.Z."/>
            <person name="Chen Q.Q."/>
        </authorList>
    </citation>
    <scope>NUCLEOTIDE SEQUENCE [LARGE SCALE GENOMIC DNA]</scope>
    <source>
        <strain evidence="8 9">FJAT-4402</strain>
    </source>
</reference>
<dbReference type="STRING" id="1441095.AM592_04175"/>
<dbReference type="Gene3D" id="3.90.230.10">
    <property type="entry name" value="Creatinase/methionine aminopeptidase superfamily"/>
    <property type="match status" value="1"/>
</dbReference>
<evidence type="ECO:0000256" key="5">
    <source>
        <dbReference type="ARBA" id="ARBA00023211"/>
    </source>
</evidence>
<dbReference type="PRINTS" id="PR00599">
    <property type="entry name" value="MAPEPTIDASE"/>
</dbReference>
<dbReference type="AlphaFoldDB" id="A0A0M4FSC5"/>
<dbReference type="Pfam" id="PF01321">
    <property type="entry name" value="Creatinase_N"/>
    <property type="match status" value="1"/>
</dbReference>
<dbReference type="CDD" id="cd01092">
    <property type="entry name" value="APP-like"/>
    <property type="match status" value="1"/>
</dbReference>
<dbReference type="InterPro" id="IPR000994">
    <property type="entry name" value="Pept_M24"/>
</dbReference>
<dbReference type="PATRIC" id="fig|1441095.3.peg.918"/>
<evidence type="ECO:0000259" key="7">
    <source>
        <dbReference type="Pfam" id="PF01321"/>
    </source>
</evidence>
<dbReference type="Pfam" id="PF00557">
    <property type="entry name" value="Peptidase_M24"/>
    <property type="match status" value="1"/>
</dbReference>
<evidence type="ECO:0000313" key="8">
    <source>
        <dbReference type="EMBL" id="ALC80868.1"/>
    </source>
</evidence>
<dbReference type="InterPro" id="IPR029149">
    <property type="entry name" value="Creatin/AminoP/Spt16_N"/>
</dbReference>
<dbReference type="InterPro" id="IPR036005">
    <property type="entry name" value="Creatinase/aminopeptidase-like"/>
</dbReference>
<dbReference type="PANTHER" id="PTHR46112">
    <property type="entry name" value="AMINOPEPTIDASE"/>
    <property type="match status" value="1"/>
</dbReference>
<name>A0A0M4FSC5_9BACI</name>
<keyword evidence="5" id="KW-0464">Manganese</keyword>
<evidence type="ECO:0000256" key="1">
    <source>
        <dbReference type="ARBA" id="ARBA00001936"/>
    </source>
</evidence>
<feature type="domain" description="Peptidase M24" evidence="6">
    <location>
        <begin position="144"/>
        <end position="347"/>
    </location>
</feature>
<comment type="cofactor">
    <cofactor evidence="1">
        <name>Mn(2+)</name>
        <dbReference type="ChEBI" id="CHEBI:29035"/>
    </cofactor>
</comment>
<dbReference type="Gene3D" id="3.40.350.10">
    <property type="entry name" value="Creatinase/prolidase N-terminal domain"/>
    <property type="match status" value="1"/>
</dbReference>
<protein>
    <submittedName>
        <fullName evidence="8">Metallopeptidase</fullName>
    </submittedName>
</protein>
<dbReference type="OrthoDB" id="9806388at2"/>
<proteinExistence type="inferred from homology"/>
<dbReference type="InterPro" id="IPR000587">
    <property type="entry name" value="Creatinase_N"/>
</dbReference>
<evidence type="ECO:0000256" key="2">
    <source>
        <dbReference type="ARBA" id="ARBA00008766"/>
    </source>
</evidence>
<evidence type="ECO:0000256" key="3">
    <source>
        <dbReference type="ARBA" id="ARBA00022723"/>
    </source>
</evidence>
<evidence type="ECO:0000313" key="9">
    <source>
        <dbReference type="Proteomes" id="UP000067625"/>
    </source>
</evidence>
<reference evidence="9" key="1">
    <citation type="submission" date="2015-08" db="EMBL/GenBank/DDBJ databases">
        <title>Genome sequencing project for genomic taxonomy and phylogenomics of Bacillus-like bacteria.</title>
        <authorList>
            <person name="Liu B."/>
            <person name="Wang J."/>
            <person name="Zhu Y."/>
            <person name="Liu G."/>
            <person name="Chen Q."/>
            <person name="Chen Z."/>
            <person name="Lan J."/>
            <person name="Che J."/>
            <person name="Ge C."/>
            <person name="Shi H."/>
            <person name="Pan Z."/>
            <person name="Liu X."/>
        </authorList>
    </citation>
    <scope>NUCLEOTIDE SEQUENCE [LARGE SCALE GENOMIC DNA]</scope>
    <source>
        <strain evidence="9">FJAT-4402</strain>
    </source>
</reference>
<organism evidence="8 9">
    <name type="scientific">Bacillus gobiensis</name>
    <dbReference type="NCBI Taxonomy" id="1441095"/>
    <lineage>
        <taxon>Bacteria</taxon>
        <taxon>Bacillati</taxon>
        <taxon>Bacillota</taxon>
        <taxon>Bacilli</taxon>
        <taxon>Bacillales</taxon>
        <taxon>Bacillaceae</taxon>
        <taxon>Bacillus</taxon>
    </lineage>
</organism>
<keyword evidence="4" id="KW-0378">Hydrolase</keyword>
<dbReference type="InterPro" id="IPR001131">
    <property type="entry name" value="Peptidase_M24B_aminopep-P_CS"/>
</dbReference>
<gene>
    <name evidence="8" type="ORF">AM592_04175</name>
</gene>
<dbReference type="GO" id="GO:0004177">
    <property type="term" value="F:aminopeptidase activity"/>
    <property type="evidence" value="ECO:0007669"/>
    <property type="project" value="UniProtKB-ARBA"/>
</dbReference>
<dbReference type="FunFam" id="3.90.230.10:FF:000014">
    <property type="entry name" value="Aminopeptidase P family protein"/>
    <property type="match status" value="1"/>
</dbReference>
<dbReference type="SUPFAM" id="SSF53092">
    <property type="entry name" value="Creatinase/prolidase N-terminal domain"/>
    <property type="match status" value="1"/>
</dbReference>
<keyword evidence="3" id="KW-0479">Metal-binding</keyword>